<name>A0A3M7ST74_BRAPC</name>
<keyword evidence="1" id="KW-0677">Repeat</keyword>
<evidence type="ECO:0000313" key="3">
    <source>
        <dbReference type="EMBL" id="RNA39061.1"/>
    </source>
</evidence>
<dbReference type="InterPro" id="IPR002048">
    <property type="entry name" value="EF_hand_dom"/>
</dbReference>
<dbReference type="GO" id="GO:0016460">
    <property type="term" value="C:myosin II complex"/>
    <property type="evidence" value="ECO:0007669"/>
    <property type="project" value="TreeGrafter"/>
</dbReference>
<sequence>MPFILQKIYSKTSLRRWPTRRSPMLMFSIHFEINEKDIEIYRQCYKLYAKEGTVPSAEKLGFVMRSLNFKPTKTELENAQIDFAEFLNILHEHIQTENANDEILNAFRAYDVNKKGYLTIKELKAILTQTGEALSNRDVEMIIQEVNGSNRDDKINYEKLIKVLSTPLSSF</sequence>
<dbReference type="GO" id="GO:0005509">
    <property type="term" value="F:calcium ion binding"/>
    <property type="evidence" value="ECO:0007669"/>
    <property type="project" value="InterPro"/>
</dbReference>
<comment type="caution">
    <text evidence="3">The sequence shown here is derived from an EMBL/GenBank/DDBJ whole genome shotgun (WGS) entry which is preliminary data.</text>
</comment>
<dbReference type="EMBL" id="REGN01000792">
    <property type="protein sequence ID" value="RNA39061.1"/>
    <property type="molecule type" value="Genomic_DNA"/>
</dbReference>
<protein>
    <submittedName>
        <fullName evidence="3">Calmodulin 4</fullName>
    </submittedName>
</protein>
<dbReference type="Pfam" id="PF13499">
    <property type="entry name" value="EF-hand_7"/>
    <property type="match status" value="1"/>
</dbReference>
<keyword evidence="4" id="KW-1185">Reference proteome</keyword>
<reference evidence="3 4" key="1">
    <citation type="journal article" date="2018" name="Sci. Rep.">
        <title>Genomic signatures of local adaptation to the degree of environmental predictability in rotifers.</title>
        <authorList>
            <person name="Franch-Gras L."/>
            <person name="Hahn C."/>
            <person name="Garcia-Roger E.M."/>
            <person name="Carmona M.J."/>
            <person name="Serra M."/>
            <person name="Gomez A."/>
        </authorList>
    </citation>
    <scope>NUCLEOTIDE SEQUENCE [LARGE SCALE GENOMIC DNA]</scope>
    <source>
        <strain evidence="3">HYR1</strain>
    </source>
</reference>
<feature type="domain" description="EF-hand" evidence="2">
    <location>
        <begin position="98"/>
        <end position="133"/>
    </location>
</feature>
<accession>A0A3M7ST74</accession>
<dbReference type="OrthoDB" id="435273at2759"/>
<dbReference type="Proteomes" id="UP000276133">
    <property type="component" value="Unassembled WGS sequence"/>
</dbReference>
<proteinExistence type="predicted"/>
<dbReference type="AlphaFoldDB" id="A0A3M7ST74"/>
<dbReference type="InterPro" id="IPR050230">
    <property type="entry name" value="CALM/Myosin/TropC-like"/>
</dbReference>
<dbReference type="SUPFAM" id="SSF47473">
    <property type="entry name" value="EF-hand"/>
    <property type="match status" value="1"/>
</dbReference>
<dbReference type="Gene3D" id="1.10.238.10">
    <property type="entry name" value="EF-hand"/>
    <property type="match status" value="2"/>
</dbReference>
<evidence type="ECO:0000256" key="1">
    <source>
        <dbReference type="ARBA" id="ARBA00022737"/>
    </source>
</evidence>
<dbReference type="SMART" id="SM00054">
    <property type="entry name" value="EFh"/>
    <property type="match status" value="1"/>
</dbReference>
<dbReference type="PANTHER" id="PTHR23048">
    <property type="entry name" value="MYOSIN LIGHT CHAIN 1, 3"/>
    <property type="match status" value="1"/>
</dbReference>
<dbReference type="PANTHER" id="PTHR23048:SF0">
    <property type="entry name" value="CALMODULIN LIKE 3"/>
    <property type="match status" value="1"/>
</dbReference>
<dbReference type="InterPro" id="IPR011992">
    <property type="entry name" value="EF-hand-dom_pair"/>
</dbReference>
<organism evidence="3 4">
    <name type="scientific">Brachionus plicatilis</name>
    <name type="common">Marine rotifer</name>
    <name type="synonym">Brachionus muelleri</name>
    <dbReference type="NCBI Taxonomy" id="10195"/>
    <lineage>
        <taxon>Eukaryota</taxon>
        <taxon>Metazoa</taxon>
        <taxon>Spiralia</taxon>
        <taxon>Gnathifera</taxon>
        <taxon>Rotifera</taxon>
        <taxon>Eurotatoria</taxon>
        <taxon>Monogononta</taxon>
        <taxon>Pseudotrocha</taxon>
        <taxon>Ploima</taxon>
        <taxon>Brachionidae</taxon>
        <taxon>Brachionus</taxon>
    </lineage>
</organism>
<gene>
    <name evidence="3" type="ORF">BpHYR1_012757</name>
</gene>
<dbReference type="FunFam" id="1.10.238.10:FF:000001">
    <property type="entry name" value="Calmodulin 1"/>
    <property type="match status" value="1"/>
</dbReference>
<dbReference type="CDD" id="cd00051">
    <property type="entry name" value="EFh"/>
    <property type="match status" value="1"/>
</dbReference>
<evidence type="ECO:0000313" key="4">
    <source>
        <dbReference type="Proteomes" id="UP000276133"/>
    </source>
</evidence>
<dbReference type="STRING" id="10195.A0A3M7ST74"/>
<dbReference type="PROSITE" id="PS50222">
    <property type="entry name" value="EF_HAND_2"/>
    <property type="match status" value="1"/>
</dbReference>
<evidence type="ECO:0000259" key="2">
    <source>
        <dbReference type="PROSITE" id="PS50222"/>
    </source>
</evidence>